<evidence type="ECO:0000256" key="1">
    <source>
        <dbReference type="SAM" id="MobiDB-lite"/>
    </source>
</evidence>
<dbReference type="Proteomes" id="UP001152622">
    <property type="component" value="Chromosome 1"/>
</dbReference>
<evidence type="ECO:0000313" key="2">
    <source>
        <dbReference type="EMBL" id="KAJ8380641.1"/>
    </source>
</evidence>
<feature type="region of interest" description="Disordered" evidence="1">
    <location>
        <begin position="37"/>
        <end position="62"/>
    </location>
</feature>
<keyword evidence="3" id="KW-1185">Reference proteome</keyword>
<dbReference type="AlphaFoldDB" id="A0A9Q1GAK9"/>
<name>A0A9Q1GAK9_SYNKA</name>
<feature type="region of interest" description="Disordered" evidence="1">
    <location>
        <begin position="80"/>
        <end position="128"/>
    </location>
</feature>
<comment type="caution">
    <text evidence="2">The sequence shown here is derived from an EMBL/GenBank/DDBJ whole genome shotgun (WGS) entry which is preliminary data.</text>
</comment>
<evidence type="ECO:0000313" key="3">
    <source>
        <dbReference type="Proteomes" id="UP001152622"/>
    </source>
</evidence>
<gene>
    <name evidence="2" type="ORF">SKAU_G00014190</name>
</gene>
<accession>A0A9Q1GAK9</accession>
<feature type="compositionally biased region" description="Basic and acidic residues" evidence="1">
    <location>
        <begin position="117"/>
        <end position="128"/>
    </location>
</feature>
<sequence length="128" mass="13798">MPFLSVPISPYTAYGVGGWPLAWKDLHVTPIHRPIKPKARLASRERPGKQNDAVRQFSQVGTAGPPCRCEGAWLITGEFTDADPTALPSGEGEGGDSLTARAAQSTCTETVQRKQAARRDRTRALLNG</sequence>
<proteinExistence type="predicted"/>
<organism evidence="2 3">
    <name type="scientific">Synaphobranchus kaupii</name>
    <name type="common">Kaup's arrowtooth eel</name>
    <dbReference type="NCBI Taxonomy" id="118154"/>
    <lineage>
        <taxon>Eukaryota</taxon>
        <taxon>Metazoa</taxon>
        <taxon>Chordata</taxon>
        <taxon>Craniata</taxon>
        <taxon>Vertebrata</taxon>
        <taxon>Euteleostomi</taxon>
        <taxon>Actinopterygii</taxon>
        <taxon>Neopterygii</taxon>
        <taxon>Teleostei</taxon>
        <taxon>Anguilliformes</taxon>
        <taxon>Synaphobranchidae</taxon>
        <taxon>Synaphobranchus</taxon>
    </lineage>
</organism>
<dbReference type="EMBL" id="JAINUF010000001">
    <property type="protein sequence ID" value="KAJ8380641.1"/>
    <property type="molecule type" value="Genomic_DNA"/>
</dbReference>
<reference evidence="2" key="1">
    <citation type="journal article" date="2023" name="Science">
        <title>Genome structures resolve the early diversification of teleost fishes.</title>
        <authorList>
            <person name="Parey E."/>
            <person name="Louis A."/>
            <person name="Montfort J."/>
            <person name="Bouchez O."/>
            <person name="Roques C."/>
            <person name="Iampietro C."/>
            <person name="Lluch J."/>
            <person name="Castinel A."/>
            <person name="Donnadieu C."/>
            <person name="Desvignes T."/>
            <person name="Floi Bucao C."/>
            <person name="Jouanno E."/>
            <person name="Wen M."/>
            <person name="Mejri S."/>
            <person name="Dirks R."/>
            <person name="Jansen H."/>
            <person name="Henkel C."/>
            <person name="Chen W.J."/>
            <person name="Zahm M."/>
            <person name="Cabau C."/>
            <person name="Klopp C."/>
            <person name="Thompson A.W."/>
            <person name="Robinson-Rechavi M."/>
            <person name="Braasch I."/>
            <person name="Lecointre G."/>
            <person name="Bobe J."/>
            <person name="Postlethwait J.H."/>
            <person name="Berthelot C."/>
            <person name="Roest Crollius H."/>
            <person name="Guiguen Y."/>
        </authorList>
    </citation>
    <scope>NUCLEOTIDE SEQUENCE</scope>
    <source>
        <strain evidence="2">WJC10195</strain>
    </source>
</reference>
<protein>
    <submittedName>
        <fullName evidence="2">Uncharacterized protein</fullName>
    </submittedName>
</protein>